<dbReference type="AlphaFoldDB" id="A0A0C2TQR9"/>
<feature type="non-terminal residue" evidence="1">
    <location>
        <position position="1"/>
    </location>
</feature>
<evidence type="ECO:0000313" key="2">
    <source>
        <dbReference type="Proteomes" id="UP000054549"/>
    </source>
</evidence>
<dbReference type="OrthoDB" id="5277092at2759"/>
<organism evidence="1 2">
    <name type="scientific">Amanita muscaria (strain Koide BX008)</name>
    <dbReference type="NCBI Taxonomy" id="946122"/>
    <lineage>
        <taxon>Eukaryota</taxon>
        <taxon>Fungi</taxon>
        <taxon>Dikarya</taxon>
        <taxon>Basidiomycota</taxon>
        <taxon>Agaricomycotina</taxon>
        <taxon>Agaricomycetes</taxon>
        <taxon>Agaricomycetidae</taxon>
        <taxon>Agaricales</taxon>
        <taxon>Pluteineae</taxon>
        <taxon>Amanitaceae</taxon>
        <taxon>Amanita</taxon>
    </lineage>
</organism>
<dbReference type="InParanoid" id="A0A0C2TQR9"/>
<reference evidence="1 2" key="1">
    <citation type="submission" date="2014-04" db="EMBL/GenBank/DDBJ databases">
        <title>Evolutionary Origins and Diversification of the Mycorrhizal Mutualists.</title>
        <authorList>
            <consortium name="DOE Joint Genome Institute"/>
            <consortium name="Mycorrhizal Genomics Consortium"/>
            <person name="Kohler A."/>
            <person name="Kuo A."/>
            <person name="Nagy L.G."/>
            <person name="Floudas D."/>
            <person name="Copeland A."/>
            <person name="Barry K.W."/>
            <person name="Cichocki N."/>
            <person name="Veneault-Fourrey C."/>
            <person name="LaButti K."/>
            <person name="Lindquist E.A."/>
            <person name="Lipzen A."/>
            <person name="Lundell T."/>
            <person name="Morin E."/>
            <person name="Murat C."/>
            <person name="Riley R."/>
            <person name="Ohm R."/>
            <person name="Sun H."/>
            <person name="Tunlid A."/>
            <person name="Henrissat B."/>
            <person name="Grigoriev I.V."/>
            <person name="Hibbett D.S."/>
            <person name="Martin F."/>
        </authorList>
    </citation>
    <scope>NUCLEOTIDE SEQUENCE [LARGE SCALE GENOMIC DNA]</scope>
    <source>
        <strain evidence="1 2">Koide BX008</strain>
    </source>
</reference>
<proteinExistence type="predicted"/>
<accession>A0A0C2TQR9</accession>
<sequence>PQAHYSFDSERDRPQSIICRETGPKSRECITLQMFSTRLFKAMQDQGFFCALPMEPGKTYMECKPLRK</sequence>
<dbReference type="HOGENOM" id="CLU_150191_1_0_1"/>
<evidence type="ECO:0000313" key="1">
    <source>
        <dbReference type="EMBL" id="KIL69604.1"/>
    </source>
</evidence>
<name>A0A0C2TQR9_AMAMK</name>
<dbReference type="Proteomes" id="UP000054549">
    <property type="component" value="Unassembled WGS sequence"/>
</dbReference>
<keyword evidence="2" id="KW-1185">Reference proteome</keyword>
<dbReference type="EMBL" id="KN818225">
    <property type="protein sequence ID" value="KIL69604.1"/>
    <property type="molecule type" value="Genomic_DNA"/>
</dbReference>
<protein>
    <submittedName>
        <fullName evidence="1">Uncharacterized protein</fullName>
    </submittedName>
</protein>
<gene>
    <name evidence="1" type="ORF">M378DRAFT_68251</name>
</gene>